<dbReference type="GO" id="GO:0006955">
    <property type="term" value="P:immune response"/>
    <property type="evidence" value="ECO:0007669"/>
    <property type="project" value="TreeGrafter"/>
</dbReference>
<protein>
    <recommendedName>
        <fullName evidence="3">Interferon-induced protein 44-like</fullName>
    </recommendedName>
</protein>
<accession>A0AAV2KTR5</accession>
<dbReference type="PANTHER" id="PTHR14241:SF28">
    <property type="entry name" value="INTERFERON-INDUCED PROTEIN 44-LIKE"/>
    <property type="match status" value="1"/>
</dbReference>
<proteinExistence type="predicted"/>
<evidence type="ECO:0000313" key="1">
    <source>
        <dbReference type="EMBL" id="CAL1591502.1"/>
    </source>
</evidence>
<dbReference type="Proteomes" id="UP001497482">
    <property type="component" value="Chromosome 2"/>
</dbReference>
<evidence type="ECO:0000313" key="2">
    <source>
        <dbReference type="Proteomes" id="UP001497482"/>
    </source>
</evidence>
<reference evidence="1 2" key="1">
    <citation type="submission" date="2024-04" db="EMBL/GenBank/DDBJ databases">
        <authorList>
            <person name="Waldvogel A.-M."/>
            <person name="Schoenle A."/>
        </authorList>
    </citation>
    <scope>NUCLEOTIDE SEQUENCE [LARGE SCALE GENOMIC DNA]</scope>
</reference>
<evidence type="ECO:0008006" key="3">
    <source>
        <dbReference type="Google" id="ProtNLM"/>
    </source>
</evidence>
<dbReference type="PANTHER" id="PTHR14241">
    <property type="entry name" value="INTERFERON-INDUCED PROTEIN 44"/>
    <property type="match status" value="1"/>
</dbReference>
<dbReference type="AlphaFoldDB" id="A0AAV2KTR5"/>
<sequence>MTSGGFSFGVPVADAAVSSILRPSAFEPSVFSVGTLDKKPKKKEDCDVTQGTSLMKLSTPWREVEWTEDAREGLVRRLCSYAPCCRDVAQARVLLLGPVGSGKSSFISSVQSVLDGRVTNRAMVGGGACSFTHQLQSFPLRGSESCAVELWDSMGFGDLSGPSLHHLLGVVRGHAPHGYKSTPVIHRLRPALTGIRPGPLQTDLSLDLSE</sequence>
<dbReference type="InterPro" id="IPR027417">
    <property type="entry name" value="P-loop_NTPase"/>
</dbReference>
<organism evidence="1 2">
    <name type="scientific">Knipowitschia caucasica</name>
    <name type="common">Caucasian dwarf goby</name>
    <name type="synonym">Pomatoschistus caucasicus</name>
    <dbReference type="NCBI Taxonomy" id="637954"/>
    <lineage>
        <taxon>Eukaryota</taxon>
        <taxon>Metazoa</taxon>
        <taxon>Chordata</taxon>
        <taxon>Craniata</taxon>
        <taxon>Vertebrata</taxon>
        <taxon>Euteleostomi</taxon>
        <taxon>Actinopterygii</taxon>
        <taxon>Neopterygii</taxon>
        <taxon>Teleostei</taxon>
        <taxon>Neoteleostei</taxon>
        <taxon>Acanthomorphata</taxon>
        <taxon>Gobiaria</taxon>
        <taxon>Gobiiformes</taxon>
        <taxon>Gobioidei</taxon>
        <taxon>Gobiidae</taxon>
        <taxon>Gobiinae</taxon>
        <taxon>Knipowitschia</taxon>
    </lineage>
</organism>
<gene>
    <name evidence="1" type="ORF">KC01_LOCUS20868</name>
</gene>
<dbReference type="SUPFAM" id="SSF52540">
    <property type="entry name" value="P-loop containing nucleoside triphosphate hydrolases"/>
    <property type="match status" value="1"/>
</dbReference>
<keyword evidence="2" id="KW-1185">Reference proteome</keyword>
<dbReference type="EMBL" id="OZ035824">
    <property type="protein sequence ID" value="CAL1591502.1"/>
    <property type="molecule type" value="Genomic_DNA"/>
</dbReference>
<name>A0AAV2KTR5_KNICA</name>